<evidence type="ECO:0000256" key="6">
    <source>
        <dbReference type="ARBA" id="ARBA00022989"/>
    </source>
</evidence>
<reference evidence="17 18" key="1">
    <citation type="submission" date="2023-11" db="EMBL/GenBank/DDBJ databases">
        <title>Halocaridina rubra genome assembly.</title>
        <authorList>
            <person name="Smith C."/>
        </authorList>
    </citation>
    <scope>NUCLEOTIDE SEQUENCE [LARGE SCALE GENOMIC DNA]</scope>
    <source>
        <strain evidence="17">EP-1</strain>
        <tissue evidence="17">Whole</tissue>
    </source>
</reference>
<dbReference type="EMBL" id="JAXCGZ010001896">
    <property type="protein sequence ID" value="KAK7085130.1"/>
    <property type="molecule type" value="Genomic_DNA"/>
</dbReference>
<keyword evidence="12" id="KW-0407">Ion channel</keyword>
<feature type="domain" description="Ionotropic glutamate receptor C-terminal" evidence="15">
    <location>
        <begin position="409"/>
        <end position="534"/>
    </location>
</feature>
<feature type="compositionally biased region" description="Polar residues" evidence="13">
    <location>
        <begin position="44"/>
        <end position="59"/>
    </location>
</feature>
<evidence type="ECO:0000256" key="13">
    <source>
        <dbReference type="SAM" id="MobiDB-lite"/>
    </source>
</evidence>
<feature type="region of interest" description="Disordered" evidence="13">
    <location>
        <begin position="43"/>
        <end position="74"/>
    </location>
</feature>
<evidence type="ECO:0000256" key="12">
    <source>
        <dbReference type="ARBA" id="ARBA00023303"/>
    </source>
</evidence>
<protein>
    <recommendedName>
        <fullName evidence="19">Ionotropic glutamate receptor C-terminal domain-containing protein</fullName>
    </recommendedName>
</protein>
<feature type="transmembrane region" description="Helical" evidence="14">
    <location>
        <begin position="409"/>
        <end position="430"/>
    </location>
</feature>
<evidence type="ECO:0000256" key="9">
    <source>
        <dbReference type="ARBA" id="ARBA00023170"/>
    </source>
</evidence>
<evidence type="ECO:0000259" key="16">
    <source>
        <dbReference type="Pfam" id="PF10613"/>
    </source>
</evidence>
<evidence type="ECO:0000256" key="7">
    <source>
        <dbReference type="ARBA" id="ARBA00023065"/>
    </source>
</evidence>
<dbReference type="AlphaFoldDB" id="A0AAN8XVI6"/>
<evidence type="ECO:0000313" key="17">
    <source>
        <dbReference type="EMBL" id="KAK7085130.1"/>
    </source>
</evidence>
<sequence length="625" mass="69571">MESILLSAWSSGVQIIQLSSPSLPRKLSSIAYDDLHLIEGVPKSQLNGDTNIPNPLTPQESKDTPYNETTMTDDNSAGTEFWNHSTPVTDHPSQWINEKPSKSICTETSASKHEDFDSDMVKGNIKTNILEDKSLTLDMEKEAENMMTWFVFNHDSHATLLLLGGADWIHRAMNLNNILLLYPTHGKLNSESVTSEIRLTAKVFVLEEQQPMKKPTNSSNFLQMGASKCSTFVKRANLVNGGRYTLKTVGCWKRPKNLSKAGTTARVESGGLHLQEPLLQDISTLQGAPVTVVIVKNFIEAIRVGPGGRFLVGYLGKLVTALSESLDFHYNIMEGSSFGVLTPNHSYDGVVGHIERKEGDLGLASLSINHNRKVAIDYTTWIMYHPSLFVTRAPRIIKDPLILFRIYTWQGWCSIAAVLMFAATSLWILWSISCNYSKVSSSQGNNNNFPINGVSMSKRRPPYIEALTAILKAAVYQGTENPPEASPARVIYICSWLVVMIIYAVYNGNLTAFLSIPRVDRPPSTIRELTLYQRALERGLIKENSGPKMTNDLSWLARVDAAIVMGETGAFHNLNTNTEKDGRCKLTYGREDIGKEYAALALPKMSLLKPFFDKKYGLSLLRLIF</sequence>
<dbReference type="Gene3D" id="1.10.287.70">
    <property type="match status" value="1"/>
</dbReference>
<evidence type="ECO:0000256" key="10">
    <source>
        <dbReference type="ARBA" id="ARBA00023180"/>
    </source>
</evidence>
<evidence type="ECO:0000313" key="18">
    <source>
        <dbReference type="Proteomes" id="UP001381693"/>
    </source>
</evidence>
<evidence type="ECO:0000256" key="5">
    <source>
        <dbReference type="ARBA" id="ARBA00022692"/>
    </source>
</evidence>
<gene>
    <name evidence="17" type="ORF">SK128_019215</name>
</gene>
<comment type="subcellular location">
    <subcellularLocation>
        <location evidence="1">Cell membrane</location>
        <topology evidence="1">Multi-pass membrane protein</topology>
    </subcellularLocation>
</comment>
<dbReference type="PANTHER" id="PTHR42643:SF24">
    <property type="entry name" value="IONOTROPIC RECEPTOR 60A"/>
    <property type="match status" value="1"/>
</dbReference>
<evidence type="ECO:0000256" key="4">
    <source>
        <dbReference type="ARBA" id="ARBA00022475"/>
    </source>
</evidence>
<dbReference type="PANTHER" id="PTHR42643">
    <property type="entry name" value="IONOTROPIC RECEPTOR 20A-RELATED"/>
    <property type="match status" value="1"/>
</dbReference>
<comment type="similarity">
    <text evidence="2">Belongs to the glutamate-gated ion channel (TC 1.A.10.1) family.</text>
</comment>
<keyword evidence="10" id="KW-0325">Glycoprotein</keyword>
<proteinExistence type="inferred from homology"/>
<dbReference type="Proteomes" id="UP001381693">
    <property type="component" value="Unassembled WGS sequence"/>
</dbReference>
<keyword evidence="4" id="KW-1003">Cell membrane</keyword>
<keyword evidence="3" id="KW-0813">Transport</keyword>
<keyword evidence="9" id="KW-0675">Receptor</keyword>
<dbReference type="Pfam" id="PF10613">
    <property type="entry name" value="Lig_chan-Glu_bd"/>
    <property type="match status" value="1"/>
</dbReference>
<feature type="transmembrane region" description="Helical" evidence="14">
    <location>
        <begin position="490"/>
        <end position="506"/>
    </location>
</feature>
<dbReference type="SUPFAM" id="SSF53850">
    <property type="entry name" value="Periplasmic binding protein-like II"/>
    <property type="match status" value="1"/>
</dbReference>
<keyword evidence="8 14" id="KW-0472">Membrane</keyword>
<feature type="domain" description="Ionotropic glutamate receptor L-glutamate and glycine-binding" evidence="16">
    <location>
        <begin position="311"/>
        <end position="386"/>
    </location>
</feature>
<dbReference type="GO" id="GO:0015276">
    <property type="term" value="F:ligand-gated monoatomic ion channel activity"/>
    <property type="evidence" value="ECO:0007669"/>
    <property type="project" value="InterPro"/>
</dbReference>
<comment type="caution">
    <text evidence="17">The sequence shown here is derived from an EMBL/GenBank/DDBJ whole genome shotgun (WGS) entry which is preliminary data.</text>
</comment>
<dbReference type="InterPro" id="IPR052192">
    <property type="entry name" value="Insect_Ionotropic_Sensory_Rcpt"/>
</dbReference>
<keyword evidence="6 14" id="KW-1133">Transmembrane helix</keyword>
<organism evidence="17 18">
    <name type="scientific">Halocaridina rubra</name>
    <name type="common">Hawaiian red shrimp</name>
    <dbReference type="NCBI Taxonomy" id="373956"/>
    <lineage>
        <taxon>Eukaryota</taxon>
        <taxon>Metazoa</taxon>
        <taxon>Ecdysozoa</taxon>
        <taxon>Arthropoda</taxon>
        <taxon>Crustacea</taxon>
        <taxon>Multicrustacea</taxon>
        <taxon>Malacostraca</taxon>
        <taxon>Eumalacostraca</taxon>
        <taxon>Eucarida</taxon>
        <taxon>Decapoda</taxon>
        <taxon>Pleocyemata</taxon>
        <taxon>Caridea</taxon>
        <taxon>Atyoidea</taxon>
        <taxon>Atyidae</taxon>
        <taxon>Halocaridina</taxon>
    </lineage>
</organism>
<dbReference type="InterPro" id="IPR001320">
    <property type="entry name" value="Iontro_rcpt_C"/>
</dbReference>
<accession>A0AAN8XVI6</accession>
<evidence type="ECO:0008006" key="19">
    <source>
        <dbReference type="Google" id="ProtNLM"/>
    </source>
</evidence>
<dbReference type="GO" id="GO:0005886">
    <property type="term" value="C:plasma membrane"/>
    <property type="evidence" value="ECO:0007669"/>
    <property type="project" value="UniProtKB-SubCell"/>
</dbReference>
<dbReference type="InterPro" id="IPR019594">
    <property type="entry name" value="Glu/Gly-bd"/>
</dbReference>
<keyword evidence="18" id="KW-1185">Reference proteome</keyword>
<evidence type="ECO:0000256" key="11">
    <source>
        <dbReference type="ARBA" id="ARBA00023286"/>
    </source>
</evidence>
<dbReference type="Pfam" id="PF00060">
    <property type="entry name" value="Lig_chan"/>
    <property type="match status" value="1"/>
</dbReference>
<dbReference type="Gene3D" id="3.40.190.10">
    <property type="entry name" value="Periplasmic binding protein-like II"/>
    <property type="match status" value="1"/>
</dbReference>
<name>A0AAN8XVI6_HALRR</name>
<dbReference type="GO" id="GO:0050906">
    <property type="term" value="P:detection of stimulus involved in sensory perception"/>
    <property type="evidence" value="ECO:0007669"/>
    <property type="project" value="UniProtKB-ARBA"/>
</dbReference>
<keyword evidence="11" id="KW-1071">Ligand-gated ion channel</keyword>
<evidence type="ECO:0000256" key="1">
    <source>
        <dbReference type="ARBA" id="ARBA00004651"/>
    </source>
</evidence>
<evidence type="ECO:0000256" key="14">
    <source>
        <dbReference type="SAM" id="Phobius"/>
    </source>
</evidence>
<evidence type="ECO:0000256" key="2">
    <source>
        <dbReference type="ARBA" id="ARBA00008685"/>
    </source>
</evidence>
<keyword evidence="5 14" id="KW-0812">Transmembrane</keyword>
<evidence type="ECO:0000259" key="15">
    <source>
        <dbReference type="Pfam" id="PF00060"/>
    </source>
</evidence>
<evidence type="ECO:0000256" key="3">
    <source>
        <dbReference type="ARBA" id="ARBA00022448"/>
    </source>
</evidence>
<evidence type="ECO:0000256" key="8">
    <source>
        <dbReference type="ARBA" id="ARBA00023136"/>
    </source>
</evidence>
<keyword evidence="7" id="KW-0406">Ion transport</keyword>